<evidence type="ECO:0000256" key="1">
    <source>
        <dbReference type="SAM" id="Phobius"/>
    </source>
</evidence>
<protein>
    <submittedName>
        <fullName evidence="2">Uncharacterized protein</fullName>
    </submittedName>
</protein>
<feature type="transmembrane region" description="Helical" evidence="1">
    <location>
        <begin position="81"/>
        <end position="102"/>
    </location>
</feature>
<reference evidence="3" key="1">
    <citation type="submission" date="2010-02" db="EMBL/GenBank/DDBJ databases">
        <title>The Genome Sequence of Prevotella oris strain C735.</title>
        <authorList>
            <consortium name="The Broad Institute Genome Sequencing Platform"/>
            <person name="Ward D."/>
            <person name="Feldgarden M."/>
            <person name="Earl A."/>
            <person name="Young S.K."/>
            <person name="Zeng Q."/>
            <person name="Koehrsen M."/>
            <person name="Alvarado L."/>
            <person name="Berlin A."/>
            <person name="Bochicchio J."/>
            <person name="Borenstein D."/>
            <person name="Chapman S.B."/>
            <person name="Chen Z."/>
            <person name="Engels R."/>
            <person name="Freedman E."/>
            <person name="Gellesch M."/>
            <person name="Goldberg J."/>
            <person name="Griggs A."/>
            <person name="Gujja S."/>
            <person name="Heilman E."/>
            <person name="Heiman D."/>
            <person name="Hepburn T."/>
            <person name="Howarth C."/>
            <person name="Jen D."/>
            <person name="Larson L."/>
            <person name="Mehta T."/>
            <person name="Park D."/>
            <person name="Pearson M."/>
            <person name="Roberts A."/>
            <person name="Saif S."/>
            <person name="Shea T."/>
            <person name="Shenoy N."/>
            <person name="Sisk P."/>
            <person name="Stolte C."/>
            <person name="Sykes S."/>
            <person name="Thomson T."/>
            <person name="Walk T."/>
            <person name="White J."/>
            <person name="Yandava C."/>
            <person name="Sibley C.D."/>
            <person name="Field T.R."/>
            <person name="Grinwis M."/>
            <person name="Eshaghurshan C.S."/>
            <person name="Surette M.G."/>
            <person name="Haas B."/>
            <person name="Nusbaum C."/>
            <person name="Birren B."/>
        </authorList>
    </citation>
    <scope>NUCLEOTIDE SEQUENCE [LARGE SCALE GENOMIC DNA]</scope>
    <source>
        <strain evidence="3">C505</strain>
    </source>
</reference>
<dbReference type="EMBL" id="ACRE02000045">
    <property type="protein sequence ID" value="EGE37975.1"/>
    <property type="molecule type" value="Genomic_DNA"/>
</dbReference>
<feature type="transmembrane region" description="Helical" evidence="1">
    <location>
        <begin position="50"/>
        <end position="69"/>
    </location>
</feature>
<keyword evidence="1" id="KW-1133">Transmembrane helix</keyword>
<dbReference type="Proteomes" id="UP000004668">
    <property type="component" value="Unassembled WGS sequence"/>
</dbReference>
<gene>
    <name evidence="2" type="ORF">HMPREF0059_00826</name>
</gene>
<comment type="caution">
    <text evidence="2">The sequence shown here is derived from an EMBL/GenBank/DDBJ whole genome shotgun (WGS) entry which is preliminary data.</text>
</comment>
<sequence length="123" mass="12576">MLVVGSLSLALYGAGRTALSRRIERSADYWSQGPGCVQFGPSRPSGLQEYLPGAVASIGALTAVGMQLFSAAASPNGVWTIALAVVVLLGWLVGCVTIPAGGRGAPEIVLTPEAVWIWAGGHT</sequence>
<keyword evidence="1" id="KW-0472">Membrane</keyword>
<dbReference type="HOGENOM" id="CLU_2010388_0_0_11"/>
<name>F2UXM4_ACTVI</name>
<dbReference type="AlphaFoldDB" id="F2UXM4"/>
<reference evidence="2 3" key="2">
    <citation type="submission" date="2011-10" db="EMBL/GenBank/DDBJ databases">
        <title>The Genome Sequence of Actinomyces viscosus C505.</title>
        <authorList>
            <consortium name="The Broad Institute Genome Sequencing Platform"/>
            <consortium name="The Broad Institute Genome Sequencing Center for Infectious Disease"/>
            <person name="Earl A."/>
            <person name="Ward D."/>
            <person name="Feldgarden M."/>
            <person name="Gevers D."/>
            <person name="Sibley C.D."/>
            <person name="Field T.R."/>
            <person name="Grinwis M."/>
            <person name="Eshaghurshan C.S."/>
            <person name="Surette M.G."/>
            <person name="Young S.K."/>
            <person name="Zeng Q."/>
            <person name="Gargeya S."/>
            <person name="Fitzgerald M."/>
            <person name="Haas B."/>
            <person name="Abouelleil A."/>
            <person name="Alvarado L."/>
            <person name="Arachchi H.M."/>
            <person name="Berlin A."/>
            <person name="Brown A."/>
            <person name="Chapman S.B."/>
            <person name="Chen Z."/>
            <person name="Dunbar C."/>
            <person name="Freedman E."/>
            <person name="Gearin G."/>
            <person name="Goldberg J."/>
            <person name="Griggs A."/>
            <person name="Gujja S."/>
            <person name="Heiman D."/>
            <person name="Howarth C."/>
            <person name="Larson L."/>
            <person name="Lui A."/>
            <person name="MacDonald P.J.P."/>
            <person name="Montmayeur A."/>
            <person name="Murphy C."/>
            <person name="Neiman D."/>
            <person name="Pearson M."/>
            <person name="Priest M."/>
            <person name="Roberts A."/>
            <person name="Saif S."/>
            <person name="Shea T."/>
            <person name="Shenoy N."/>
            <person name="Sisk P."/>
            <person name="Stolte C."/>
            <person name="Sykes S."/>
            <person name="Wortman J."/>
            <person name="Nusbaum C."/>
            <person name="Birren B."/>
        </authorList>
    </citation>
    <scope>NUCLEOTIDE SEQUENCE [LARGE SCALE GENOMIC DNA]</scope>
    <source>
        <strain evidence="2 3">C505</strain>
    </source>
</reference>
<accession>F2UXM4</accession>
<dbReference type="RefSeq" id="WP_003787743.1">
    <property type="nucleotide sequence ID" value="NZ_KI391969.1"/>
</dbReference>
<evidence type="ECO:0000313" key="3">
    <source>
        <dbReference type="Proteomes" id="UP000004668"/>
    </source>
</evidence>
<proteinExistence type="predicted"/>
<keyword evidence="1" id="KW-0812">Transmembrane</keyword>
<evidence type="ECO:0000313" key="2">
    <source>
        <dbReference type="EMBL" id="EGE37975.1"/>
    </source>
</evidence>
<organism evidence="2 3">
    <name type="scientific">Actinomyces viscosus C505</name>
    <dbReference type="NCBI Taxonomy" id="562973"/>
    <lineage>
        <taxon>Bacteria</taxon>
        <taxon>Bacillati</taxon>
        <taxon>Actinomycetota</taxon>
        <taxon>Actinomycetes</taxon>
        <taxon>Actinomycetales</taxon>
        <taxon>Actinomycetaceae</taxon>
        <taxon>Actinomyces</taxon>
    </lineage>
</organism>